<organism evidence="1 2">
    <name type="scientific">Azospirillum palustre</name>
    <dbReference type="NCBI Taxonomy" id="2044885"/>
    <lineage>
        <taxon>Bacteria</taxon>
        <taxon>Pseudomonadati</taxon>
        <taxon>Pseudomonadota</taxon>
        <taxon>Alphaproteobacteria</taxon>
        <taxon>Rhodospirillales</taxon>
        <taxon>Azospirillaceae</taxon>
        <taxon>Azospirillum</taxon>
    </lineage>
</organism>
<proteinExistence type="predicted"/>
<comment type="caution">
    <text evidence="1">The sequence shown here is derived from an EMBL/GenBank/DDBJ whole genome shotgun (WGS) entry which is preliminary data.</text>
</comment>
<dbReference type="EMBL" id="PDKW01000042">
    <property type="protein sequence ID" value="PGH55924.1"/>
    <property type="molecule type" value="Genomic_DNA"/>
</dbReference>
<dbReference type="Proteomes" id="UP000225379">
    <property type="component" value="Unassembled WGS sequence"/>
</dbReference>
<sequence>MAEIKPFYLVLRDDDERLRRHASYRIASDEAVRLARQHPEHAFVVVQTTEVVGPIMPTVKPRRLIPQDAPDEIPF</sequence>
<name>A0A2B8B3S5_9PROT</name>
<accession>A0A2B8B3S5</accession>
<dbReference type="RefSeq" id="WP_098738639.1">
    <property type="nucleotide sequence ID" value="NZ_PDKW01000042.1"/>
</dbReference>
<evidence type="ECO:0000313" key="2">
    <source>
        <dbReference type="Proteomes" id="UP000225379"/>
    </source>
</evidence>
<gene>
    <name evidence="1" type="ORF">CRT60_21990</name>
</gene>
<keyword evidence="2" id="KW-1185">Reference proteome</keyword>
<evidence type="ECO:0000313" key="1">
    <source>
        <dbReference type="EMBL" id="PGH55924.1"/>
    </source>
</evidence>
<protein>
    <submittedName>
        <fullName evidence="1">Uncharacterized protein</fullName>
    </submittedName>
</protein>
<reference evidence="2" key="1">
    <citation type="submission" date="2017-10" db="EMBL/GenBank/DDBJ databases">
        <authorList>
            <person name="Kravchenko I.K."/>
            <person name="Grouzdev D.S."/>
        </authorList>
    </citation>
    <scope>NUCLEOTIDE SEQUENCE [LARGE SCALE GENOMIC DNA]</scope>
    <source>
        <strain evidence="2">B2</strain>
    </source>
</reference>
<dbReference type="AlphaFoldDB" id="A0A2B8B3S5"/>